<evidence type="ECO:0000256" key="2">
    <source>
        <dbReference type="ARBA" id="ARBA00009142"/>
    </source>
</evidence>
<evidence type="ECO:0000256" key="8">
    <source>
        <dbReference type="RuleBase" id="RU363041"/>
    </source>
</evidence>
<evidence type="ECO:0000256" key="1">
    <source>
        <dbReference type="ARBA" id="ARBA00004651"/>
    </source>
</evidence>
<evidence type="ECO:0000313" key="10">
    <source>
        <dbReference type="Proteomes" id="UP000037326"/>
    </source>
</evidence>
<name>A0A0K9FG87_9BACI</name>
<sequence>MEILLHEWLSVNGFILFTIGLLAAVIGVLFGAAGFVLLPAMLLIGIPIHATVAVNKFATGISALSNVVSFLIKGHLSLKKFTPLIMISSLGGVLGAFLATRLSEQVMNAVACVFLIFAFFIVLSSNKFMVKDIKETEELPINKLIPFAVSIYDGGFGPGSALMNVTYHLKKQYTYIKAVELTRIITFSSCTGAFLFYYFTGIVNWGIAIPVSIGSIVGSFLGLKIIPYIKTKWIQILLPIIFFLLIVQVVSDLLI</sequence>
<keyword evidence="4 8" id="KW-1003">Cell membrane</keyword>
<organism evidence="9 10">
    <name type="scientific">Lysinibacillus xylanilyticus</name>
    <dbReference type="NCBI Taxonomy" id="582475"/>
    <lineage>
        <taxon>Bacteria</taxon>
        <taxon>Bacillati</taxon>
        <taxon>Bacillota</taxon>
        <taxon>Bacilli</taxon>
        <taxon>Bacillales</taxon>
        <taxon>Bacillaceae</taxon>
        <taxon>Lysinibacillus</taxon>
    </lineage>
</organism>
<feature type="transmembrane region" description="Helical" evidence="8">
    <location>
        <begin position="233"/>
        <end position="251"/>
    </location>
</feature>
<evidence type="ECO:0000256" key="6">
    <source>
        <dbReference type="ARBA" id="ARBA00022989"/>
    </source>
</evidence>
<keyword evidence="5 8" id="KW-0812">Transmembrane</keyword>
<feature type="transmembrane region" description="Helical" evidence="8">
    <location>
        <begin position="57"/>
        <end position="75"/>
    </location>
</feature>
<keyword evidence="7 8" id="KW-0472">Membrane</keyword>
<dbReference type="EMBL" id="LFXJ01000005">
    <property type="protein sequence ID" value="KMY33146.1"/>
    <property type="molecule type" value="Genomic_DNA"/>
</dbReference>
<dbReference type="GeneID" id="96599319"/>
<accession>A0A0K9FG87</accession>
<evidence type="ECO:0000313" key="9">
    <source>
        <dbReference type="EMBL" id="KMY33146.1"/>
    </source>
</evidence>
<comment type="subcellular location">
    <subcellularLocation>
        <location evidence="1 8">Cell membrane</location>
        <topology evidence="1 8">Multi-pass membrane protein</topology>
    </subcellularLocation>
</comment>
<dbReference type="PANTHER" id="PTHR30269">
    <property type="entry name" value="TRANSMEMBRANE PROTEIN YFCA"/>
    <property type="match status" value="1"/>
</dbReference>
<dbReference type="RefSeq" id="WP_049666994.1">
    <property type="nucleotide sequence ID" value="NZ_LFXJ01000005.1"/>
</dbReference>
<reference evidence="10" key="1">
    <citation type="submission" date="2015-07" db="EMBL/GenBank/DDBJ databases">
        <authorList>
            <consortium name="Consortium for Microbial Forensics and Genomics (microFORGE)"/>
            <person name="Knight B.M."/>
            <person name="Roberts D.P."/>
            <person name="Lin D."/>
            <person name="Hari K."/>
            <person name="Fletcher J."/>
            <person name="Melcher U."/>
            <person name="Blagden T."/>
            <person name="Winegar R.A."/>
        </authorList>
    </citation>
    <scope>NUCLEOTIDE SEQUENCE [LARGE SCALE GENOMIC DNA]</scope>
    <source>
        <strain evidence="10">DSM 23493</strain>
    </source>
</reference>
<proteinExistence type="inferred from homology"/>
<feature type="transmembrane region" description="Helical" evidence="8">
    <location>
        <begin position="14"/>
        <end position="45"/>
    </location>
</feature>
<keyword evidence="6 8" id="KW-1133">Transmembrane helix</keyword>
<evidence type="ECO:0000256" key="4">
    <source>
        <dbReference type="ARBA" id="ARBA00022475"/>
    </source>
</evidence>
<dbReference type="InterPro" id="IPR002781">
    <property type="entry name" value="TM_pro_TauE-like"/>
</dbReference>
<dbReference type="InterPro" id="IPR052017">
    <property type="entry name" value="TSUP"/>
</dbReference>
<evidence type="ECO:0000256" key="3">
    <source>
        <dbReference type="ARBA" id="ARBA00022448"/>
    </source>
</evidence>
<feature type="transmembrane region" description="Helical" evidence="8">
    <location>
        <begin position="81"/>
        <end position="99"/>
    </location>
</feature>
<dbReference type="OrthoDB" id="554695at2"/>
<dbReference type="Proteomes" id="UP000037326">
    <property type="component" value="Unassembled WGS sequence"/>
</dbReference>
<keyword evidence="3" id="KW-0813">Transport</keyword>
<gene>
    <name evidence="9" type="ORF">ACZ11_13875</name>
</gene>
<protein>
    <recommendedName>
        <fullName evidence="8">Probable membrane transporter protein</fullName>
    </recommendedName>
</protein>
<feature type="transmembrane region" description="Helical" evidence="8">
    <location>
        <begin position="181"/>
        <end position="199"/>
    </location>
</feature>
<comment type="similarity">
    <text evidence="2 8">Belongs to the 4-toluene sulfonate uptake permease (TSUP) (TC 2.A.102) family.</text>
</comment>
<feature type="transmembrane region" description="Helical" evidence="8">
    <location>
        <begin position="144"/>
        <end position="169"/>
    </location>
</feature>
<dbReference type="PATRIC" id="fig|582475.4.peg.2442"/>
<comment type="caution">
    <text evidence="9">The sequence shown here is derived from an EMBL/GenBank/DDBJ whole genome shotgun (WGS) entry which is preliminary data.</text>
</comment>
<dbReference type="PANTHER" id="PTHR30269:SF0">
    <property type="entry name" value="MEMBRANE TRANSPORTER PROTEIN YFCA-RELATED"/>
    <property type="match status" value="1"/>
</dbReference>
<feature type="transmembrane region" description="Helical" evidence="8">
    <location>
        <begin position="106"/>
        <end position="124"/>
    </location>
</feature>
<feature type="transmembrane region" description="Helical" evidence="8">
    <location>
        <begin position="205"/>
        <end position="226"/>
    </location>
</feature>
<dbReference type="Pfam" id="PF01925">
    <property type="entry name" value="TauE"/>
    <property type="match status" value="1"/>
</dbReference>
<dbReference type="AlphaFoldDB" id="A0A0K9FG87"/>
<evidence type="ECO:0000256" key="5">
    <source>
        <dbReference type="ARBA" id="ARBA00022692"/>
    </source>
</evidence>
<evidence type="ECO:0000256" key="7">
    <source>
        <dbReference type="ARBA" id="ARBA00023136"/>
    </source>
</evidence>
<dbReference type="GO" id="GO:0005886">
    <property type="term" value="C:plasma membrane"/>
    <property type="evidence" value="ECO:0007669"/>
    <property type="project" value="UniProtKB-SubCell"/>
</dbReference>